<proteinExistence type="predicted"/>
<reference evidence="2" key="1">
    <citation type="submission" date="2022-05" db="EMBL/GenBank/DDBJ databases">
        <title>Sphingomonas sp. strain RMG20 Genome sequencing and assembly.</title>
        <authorList>
            <person name="Kim I."/>
        </authorList>
    </citation>
    <scope>NUCLEOTIDE SEQUENCE</scope>
    <source>
        <strain evidence="2">RMG20</strain>
    </source>
</reference>
<keyword evidence="3" id="KW-1185">Reference proteome</keyword>
<organism evidence="2 3">
    <name type="scientific">Sphingomonas donggukensis</name>
    <dbReference type="NCBI Taxonomy" id="2949093"/>
    <lineage>
        <taxon>Bacteria</taxon>
        <taxon>Pseudomonadati</taxon>
        <taxon>Pseudomonadota</taxon>
        <taxon>Alphaproteobacteria</taxon>
        <taxon>Sphingomonadales</taxon>
        <taxon>Sphingomonadaceae</taxon>
        <taxon>Sphingomonas</taxon>
    </lineage>
</organism>
<dbReference type="RefSeq" id="WP_250754739.1">
    <property type="nucleotide sequence ID" value="NZ_CP098401.1"/>
</dbReference>
<dbReference type="EMBL" id="CP098401">
    <property type="protein sequence ID" value="URW76931.1"/>
    <property type="molecule type" value="Genomic_DNA"/>
</dbReference>
<keyword evidence="1" id="KW-0802">TPR repeat</keyword>
<name>A0ABY4TX14_9SPHN</name>
<dbReference type="InterPro" id="IPR019734">
    <property type="entry name" value="TPR_rpt"/>
</dbReference>
<evidence type="ECO:0000256" key="1">
    <source>
        <dbReference type="PROSITE-ProRule" id="PRU00339"/>
    </source>
</evidence>
<dbReference type="PROSITE" id="PS50005">
    <property type="entry name" value="TPR"/>
    <property type="match status" value="1"/>
</dbReference>
<dbReference type="Pfam" id="PF13432">
    <property type="entry name" value="TPR_16"/>
    <property type="match status" value="1"/>
</dbReference>
<dbReference type="InterPro" id="IPR011990">
    <property type="entry name" value="TPR-like_helical_dom_sf"/>
</dbReference>
<accession>A0ABY4TX14</accession>
<dbReference type="Pfam" id="PF13759">
    <property type="entry name" value="2OG-FeII_Oxy_5"/>
    <property type="match status" value="1"/>
</dbReference>
<dbReference type="Proteomes" id="UP001055580">
    <property type="component" value="Chromosome"/>
</dbReference>
<feature type="repeat" description="TPR" evidence="1">
    <location>
        <begin position="43"/>
        <end position="76"/>
    </location>
</feature>
<dbReference type="SMART" id="SM00028">
    <property type="entry name" value="TPR"/>
    <property type="match status" value="2"/>
</dbReference>
<gene>
    <name evidence="2" type="ORF">M9980_06985</name>
</gene>
<sequence length="497" mass="52221">MLPGAPVAIDRAIDTAIRLRDAGQGGAALNELKAALATWPGEAGLWQTLGTVHRALEQSSEAIDAFSEAVRLRPQNVRAAQGVAQATLEAGRPAAALFEALARKAPGEGQLLLGLAAAQWAEGDAEAALKGLATAVDANPLWLEGQATLADLRWQAGDRQGFAGGYVSALRAHPAHLGLWLALIDLLVRLEMYDTATNVIAQAHQSTGEIAPLMLAEAICASELGDIAAADAAFDRIVSPTAGVAVIERHTRHLIATRRVEQAADGIDAALSRADADSLWPYAALIWRVLDDPRWQWLEGDPALVATYDLDIDLPALAERLRALHTARSDPLGQSVRGGTQTDGPLFANAAPEIQSARTAIVDAVGRHIAGLGRRDPRHPTLRHVGKPFRFAGSWSVRLTDGGHHSPHVHSRGWLSSACHIVLPGGHAAGDSGGVAGAGQLLLGQSPAALRLDLAPLRTIDPQPGRLVMFPSTMWHGTTPIGAGERLSIAFDVAAIG</sequence>
<evidence type="ECO:0000313" key="2">
    <source>
        <dbReference type="EMBL" id="URW76931.1"/>
    </source>
</evidence>
<evidence type="ECO:0000313" key="3">
    <source>
        <dbReference type="Proteomes" id="UP001055580"/>
    </source>
</evidence>
<dbReference type="Gene3D" id="2.60.120.620">
    <property type="entry name" value="q2cbj1_9rhob like domain"/>
    <property type="match status" value="1"/>
</dbReference>
<dbReference type="SUPFAM" id="SSF48452">
    <property type="entry name" value="TPR-like"/>
    <property type="match status" value="1"/>
</dbReference>
<dbReference type="InterPro" id="IPR012668">
    <property type="entry name" value="CHP02466"/>
</dbReference>
<protein>
    <submittedName>
        <fullName evidence="2">2OG-Fe(II) oxygenase</fullName>
    </submittedName>
</protein>
<dbReference type="Gene3D" id="1.25.40.10">
    <property type="entry name" value="Tetratricopeptide repeat domain"/>
    <property type="match status" value="2"/>
</dbReference>